<evidence type="ECO:0000313" key="1">
    <source>
        <dbReference type="EMBL" id="QCE10928.1"/>
    </source>
</evidence>
<dbReference type="EMBL" id="CP039354">
    <property type="protein sequence ID" value="QCE10928.1"/>
    <property type="molecule type" value="Genomic_DNA"/>
</dbReference>
<reference evidence="1 2" key="1">
    <citation type="submission" date="2019-04" db="EMBL/GenBank/DDBJ databases">
        <title>An improved genome assembly and genetic linkage map for asparagus bean, Vigna unguiculata ssp. sesquipedialis.</title>
        <authorList>
            <person name="Xia Q."/>
            <person name="Zhang R."/>
            <person name="Dong Y."/>
        </authorList>
    </citation>
    <scope>NUCLEOTIDE SEQUENCE [LARGE SCALE GENOMIC DNA]</scope>
    <source>
        <tissue evidence="1">Leaf</tissue>
    </source>
</reference>
<organism evidence="1 2">
    <name type="scientific">Vigna unguiculata</name>
    <name type="common">Cowpea</name>
    <dbReference type="NCBI Taxonomy" id="3917"/>
    <lineage>
        <taxon>Eukaryota</taxon>
        <taxon>Viridiplantae</taxon>
        <taxon>Streptophyta</taxon>
        <taxon>Embryophyta</taxon>
        <taxon>Tracheophyta</taxon>
        <taxon>Spermatophyta</taxon>
        <taxon>Magnoliopsida</taxon>
        <taxon>eudicotyledons</taxon>
        <taxon>Gunneridae</taxon>
        <taxon>Pentapetalae</taxon>
        <taxon>rosids</taxon>
        <taxon>fabids</taxon>
        <taxon>Fabales</taxon>
        <taxon>Fabaceae</taxon>
        <taxon>Papilionoideae</taxon>
        <taxon>50 kb inversion clade</taxon>
        <taxon>NPAAA clade</taxon>
        <taxon>indigoferoid/millettioid clade</taxon>
        <taxon>Phaseoleae</taxon>
        <taxon>Vigna</taxon>
    </lineage>
</organism>
<dbReference type="AlphaFoldDB" id="A0A4D6NC89"/>
<evidence type="ECO:0000313" key="2">
    <source>
        <dbReference type="Proteomes" id="UP000501690"/>
    </source>
</evidence>
<protein>
    <submittedName>
        <fullName evidence="1">Uncharacterized protein</fullName>
    </submittedName>
</protein>
<gene>
    <name evidence="1" type="ORF">DEO72_LG10g2161</name>
</gene>
<name>A0A4D6NC89_VIGUN</name>
<sequence>MQNKERRIERRKKLGPPKGFLPHNEAALSCCLVCVHGGYGTVLFRPRGTRVSSSFAADMPFWCVADSCGDGERCRLTALGAAAVVAGTRTVVPSPSMAAVVVVAPLLVREAAGEAKMLARTSAGTMEALVDATAGMKLCDVAALVCFLRRVSGIEGGGGSRKELVVAAAMGGRFGLGFQCSKCHEFSINGGLNGVLQPARGTRVSSSFAADMPFWCVADSCGDGERCRLTALGAAAVVAGTRTVVPSPSMAAVVVVAPLLVREAAGEAKMLARTSAGTMEALVDATAGMKLCDVAALVCFLRRVSGIEGGGGSRKVQGC</sequence>
<dbReference type="Proteomes" id="UP000501690">
    <property type="component" value="Linkage Group LG10"/>
</dbReference>
<proteinExistence type="predicted"/>
<accession>A0A4D6NC89</accession>
<keyword evidence="2" id="KW-1185">Reference proteome</keyword>